<reference evidence="1" key="2">
    <citation type="journal article" date="2022" name="New Phytol.">
        <title>Evolutionary transition to the ectomycorrhizal habit in the genomes of a hyperdiverse lineage of mushroom-forming fungi.</title>
        <authorList>
            <person name="Looney B."/>
            <person name="Miyauchi S."/>
            <person name="Morin E."/>
            <person name="Drula E."/>
            <person name="Courty P.E."/>
            <person name="Kohler A."/>
            <person name="Kuo A."/>
            <person name="LaButti K."/>
            <person name="Pangilinan J."/>
            <person name="Lipzen A."/>
            <person name="Riley R."/>
            <person name="Andreopoulos W."/>
            <person name="He G."/>
            <person name="Johnson J."/>
            <person name="Nolan M."/>
            <person name="Tritt A."/>
            <person name="Barry K.W."/>
            <person name="Grigoriev I.V."/>
            <person name="Nagy L.G."/>
            <person name="Hibbett D."/>
            <person name="Henrissat B."/>
            <person name="Matheny P.B."/>
            <person name="Labbe J."/>
            <person name="Martin F.M."/>
        </authorList>
    </citation>
    <scope>NUCLEOTIDE SEQUENCE</scope>
    <source>
        <strain evidence="1">HHB10654</strain>
    </source>
</reference>
<dbReference type="Proteomes" id="UP000814140">
    <property type="component" value="Unassembled WGS sequence"/>
</dbReference>
<name>A0ACB8T7W8_9AGAM</name>
<proteinExistence type="predicted"/>
<reference evidence="1" key="1">
    <citation type="submission" date="2021-03" db="EMBL/GenBank/DDBJ databases">
        <authorList>
            <consortium name="DOE Joint Genome Institute"/>
            <person name="Ahrendt S."/>
            <person name="Looney B.P."/>
            <person name="Miyauchi S."/>
            <person name="Morin E."/>
            <person name="Drula E."/>
            <person name="Courty P.E."/>
            <person name="Chicoki N."/>
            <person name="Fauchery L."/>
            <person name="Kohler A."/>
            <person name="Kuo A."/>
            <person name="Labutti K."/>
            <person name="Pangilinan J."/>
            <person name="Lipzen A."/>
            <person name="Riley R."/>
            <person name="Andreopoulos W."/>
            <person name="He G."/>
            <person name="Johnson J."/>
            <person name="Barry K.W."/>
            <person name="Grigoriev I.V."/>
            <person name="Nagy L."/>
            <person name="Hibbett D."/>
            <person name="Henrissat B."/>
            <person name="Matheny P.B."/>
            <person name="Labbe J."/>
            <person name="Martin F."/>
        </authorList>
    </citation>
    <scope>NUCLEOTIDE SEQUENCE</scope>
    <source>
        <strain evidence="1">HHB10654</strain>
    </source>
</reference>
<keyword evidence="2" id="KW-1185">Reference proteome</keyword>
<accession>A0ACB8T7W8</accession>
<organism evidence="1 2">
    <name type="scientific">Artomyces pyxidatus</name>
    <dbReference type="NCBI Taxonomy" id="48021"/>
    <lineage>
        <taxon>Eukaryota</taxon>
        <taxon>Fungi</taxon>
        <taxon>Dikarya</taxon>
        <taxon>Basidiomycota</taxon>
        <taxon>Agaricomycotina</taxon>
        <taxon>Agaricomycetes</taxon>
        <taxon>Russulales</taxon>
        <taxon>Auriscalpiaceae</taxon>
        <taxon>Artomyces</taxon>
    </lineage>
</organism>
<comment type="caution">
    <text evidence="1">The sequence shown here is derived from an EMBL/GenBank/DDBJ whole genome shotgun (WGS) entry which is preliminary data.</text>
</comment>
<sequence length="225" mass="25001">MFNFKMIPPLRQEEDAGVVTQSAPTPTPRLNAPDGCRLFPVVEELMPCRERAEREQPRSVDDGEGFSRRRDIRGAEANGCGRGHFSFGLRNSAPVRVFPGNSSPPLRCPLLQLANLSTHRPSRFYPAFTVFYRPPPAAPFISLATTSRAVDGVAVNRDLMNPQTFFQSPSRPELPYYTSFFPICRGCGYRRVNSNQLGDAALVNSDWVVVVALHNSMAFLSLVGR</sequence>
<dbReference type="EMBL" id="MU277198">
    <property type="protein sequence ID" value="KAI0064607.1"/>
    <property type="molecule type" value="Genomic_DNA"/>
</dbReference>
<protein>
    <submittedName>
        <fullName evidence="1">Uncharacterized protein</fullName>
    </submittedName>
</protein>
<evidence type="ECO:0000313" key="1">
    <source>
        <dbReference type="EMBL" id="KAI0064607.1"/>
    </source>
</evidence>
<evidence type="ECO:0000313" key="2">
    <source>
        <dbReference type="Proteomes" id="UP000814140"/>
    </source>
</evidence>
<gene>
    <name evidence="1" type="ORF">BV25DRAFT_269301</name>
</gene>